<dbReference type="PIRSF" id="PIRSF005067">
    <property type="entry name" value="Tma_RNA-bind_prd"/>
    <property type="match status" value="1"/>
</dbReference>
<dbReference type="PANTHER" id="PTHR22798:SF0">
    <property type="entry name" value="MALIGNANT T-CELL-AMPLIFIED SEQUENCE 1"/>
    <property type="match status" value="1"/>
</dbReference>
<dbReference type="SMART" id="SM00359">
    <property type="entry name" value="PUA"/>
    <property type="match status" value="1"/>
</dbReference>
<dbReference type="PANTHER" id="PTHR22798">
    <property type="entry name" value="MCT-1 PROTEIN"/>
    <property type="match status" value="1"/>
</dbReference>
<protein>
    <recommendedName>
        <fullName evidence="4">PUA domain-containing protein</fullName>
    </recommendedName>
</protein>
<dbReference type="InterPro" id="IPR041366">
    <property type="entry name" value="Pre-PUA"/>
</dbReference>
<dbReference type="Proteomes" id="UP000265716">
    <property type="component" value="Unassembled WGS sequence"/>
</dbReference>
<evidence type="ECO:0000313" key="12">
    <source>
        <dbReference type="Proteomes" id="UP000286510"/>
    </source>
</evidence>
<gene>
    <name evidence="8" type="ORF">DYB26_011352</name>
    <name evidence="7" type="ORF">DYB31_011469</name>
    <name evidence="5" type="ORF">DYB36_010920</name>
    <name evidence="6" type="ORF">DYB38_013864</name>
</gene>
<dbReference type="InterPro" id="IPR015947">
    <property type="entry name" value="PUA-like_sf"/>
</dbReference>
<dbReference type="AlphaFoldDB" id="A0A397A2G4"/>
<feature type="domain" description="PUA" evidence="4">
    <location>
        <begin position="100"/>
        <end position="201"/>
    </location>
</feature>
<dbReference type="VEuPathDB" id="FungiDB:H257_01498"/>
<dbReference type="InterPro" id="IPR002478">
    <property type="entry name" value="PUA"/>
</dbReference>
<organism evidence="5 9">
    <name type="scientific">Aphanomyces astaci</name>
    <name type="common">Crayfish plague agent</name>
    <dbReference type="NCBI Taxonomy" id="112090"/>
    <lineage>
        <taxon>Eukaryota</taxon>
        <taxon>Sar</taxon>
        <taxon>Stramenopiles</taxon>
        <taxon>Oomycota</taxon>
        <taxon>Saprolegniomycetes</taxon>
        <taxon>Saprolegniales</taxon>
        <taxon>Verrucalvaceae</taxon>
        <taxon>Aphanomyces</taxon>
    </lineage>
</organism>
<dbReference type="GO" id="GO:0001731">
    <property type="term" value="P:formation of translation preinitiation complex"/>
    <property type="evidence" value="ECO:0007669"/>
    <property type="project" value="TreeGrafter"/>
</dbReference>
<evidence type="ECO:0000313" key="10">
    <source>
        <dbReference type="Proteomes" id="UP000265716"/>
    </source>
</evidence>
<evidence type="ECO:0000313" key="6">
    <source>
        <dbReference type="EMBL" id="RHY36583.1"/>
    </source>
</evidence>
<dbReference type="Proteomes" id="UP000286510">
    <property type="component" value="Unassembled WGS sequence"/>
</dbReference>
<dbReference type="NCBIfam" id="TIGR00451">
    <property type="entry name" value="unchar_dom_2"/>
    <property type="match status" value="1"/>
</dbReference>
<evidence type="ECO:0000313" key="11">
    <source>
        <dbReference type="Proteomes" id="UP000266196"/>
    </source>
</evidence>
<dbReference type="Pfam" id="PF26292">
    <property type="entry name" value="PUA_elF2D"/>
    <property type="match status" value="1"/>
</dbReference>
<name>A0A397A2G4_APHAT</name>
<evidence type="ECO:0000313" key="5">
    <source>
        <dbReference type="EMBL" id="RHY00058.1"/>
    </source>
</evidence>
<dbReference type="InterPro" id="IPR004521">
    <property type="entry name" value="Uncharacterised_CHP00451"/>
</dbReference>
<evidence type="ECO:0000313" key="9">
    <source>
        <dbReference type="Proteomes" id="UP000265427"/>
    </source>
</evidence>
<dbReference type="GO" id="GO:0003723">
    <property type="term" value="F:RNA binding"/>
    <property type="evidence" value="ECO:0007669"/>
    <property type="project" value="InterPro"/>
</dbReference>
<dbReference type="EMBL" id="QUTF01006624">
    <property type="protein sequence ID" value="RHZ40407.1"/>
    <property type="molecule type" value="Genomic_DNA"/>
</dbReference>
<dbReference type="PROSITE" id="PS50890">
    <property type="entry name" value="PUA"/>
    <property type="match status" value="1"/>
</dbReference>
<dbReference type="GO" id="GO:0005737">
    <property type="term" value="C:cytoplasm"/>
    <property type="evidence" value="ECO:0007669"/>
    <property type="project" value="UniProtKB-SubCell"/>
</dbReference>
<evidence type="ECO:0000259" key="4">
    <source>
        <dbReference type="SMART" id="SM00359"/>
    </source>
</evidence>
<dbReference type="EMBL" id="QUTE01022776">
    <property type="protein sequence ID" value="RHY81630.1"/>
    <property type="molecule type" value="Genomic_DNA"/>
</dbReference>
<dbReference type="EMBL" id="QUSZ01008715">
    <property type="protein sequence ID" value="RHY00058.1"/>
    <property type="molecule type" value="Genomic_DNA"/>
</dbReference>
<evidence type="ECO:0000256" key="1">
    <source>
        <dbReference type="ARBA" id="ARBA00004496"/>
    </source>
</evidence>
<keyword evidence="2 3" id="KW-0963">Cytoplasm</keyword>
<dbReference type="EMBL" id="QUTC01012498">
    <property type="protein sequence ID" value="RHY36583.1"/>
    <property type="molecule type" value="Genomic_DNA"/>
</dbReference>
<dbReference type="SUPFAM" id="SSF88697">
    <property type="entry name" value="PUA domain-like"/>
    <property type="match status" value="1"/>
</dbReference>
<dbReference type="Proteomes" id="UP000265427">
    <property type="component" value="Unassembled WGS sequence"/>
</dbReference>
<dbReference type="InterPro" id="IPR048248">
    <property type="entry name" value="PUA_eIF2d-like"/>
</dbReference>
<sequence length="211" mass="23255">MFKRFSVDEHVSNISKVKTSVQRKICQRISEQYPLLEENDGELMELLLPKKAPLLVAKCSGTEHLQLVCAEDGTPLFFNMRDGPFLPTLKLLHKLPTLMKVIRADKGAIPYVLSGANIMAPGLTSKGGDLPEVIEEGEPVAIMAEGKELAMAVGIMQMSTANMYIHTHPIFFHLVSISCVCLSCSKSINKGVAVELGHFLGDDLWLLHKIE</sequence>
<evidence type="ECO:0000256" key="2">
    <source>
        <dbReference type="ARBA" id="ARBA00022490"/>
    </source>
</evidence>
<dbReference type="Gene3D" id="3.10.400.20">
    <property type="match status" value="1"/>
</dbReference>
<dbReference type="Proteomes" id="UP000266196">
    <property type="component" value="Unassembled WGS sequence"/>
</dbReference>
<evidence type="ECO:0000256" key="3">
    <source>
        <dbReference type="PIRNR" id="PIRNR005067"/>
    </source>
</evidence>
<accession>A0A397A2G4</accession>
<evidence type="ECO:0000313" key="8">
    <source>
        <dbReference type="EMBL" id="RHZ40407.1"/>
    </source>
</evidence>
<dbReference type="InterPro" id="IPR016437">
    <property type="entry name" value="MCT-1/Tma20"/>
</dbReference>
<dbReference type="CDD" id="cd21155">
    <property type="entry name" value="PUA_MCTS-1-like"/>
    <property type="match status" value="1"/>
</dbReference>
<proteinExistence type="predicted"/>
<comment type="caution">
    <text evidence="5">The sequence shown here is derived from an EMBL/GenBank/DDBJ whole genome shotgun (WGS) entry which is preliminary data.</text>
</comment>
<reference evidence="9 10" key="1">
    <citation type="submission" date="2018-08" db="EMBL/GenBank/DDBJ databases">
        <title>Aphanomyces genome sequencing and annotation.</title>
        <authorList>
            <person name="Minardi D."/>
            <person name="Oidtmann B."/>
            <person name="Van Der Giezen M."/>
            <person name="Studholme D.J."/>
        </authorList>
    </citation>
    <scope>NUCLEOTIDE SEQUENCE [LARGE SCALE GENOMIC DNA]</scope>
    <source>
        <strain evidence="7 11">197901</strain>
        <strain evidence="8 12">FDL457</strain>
        <strain evidence="5 9">Kv</strain>
        <strain evidence="6 10">SA</strain>
    </source>
</reference>
<dbReference type="Pfam" id="PF17832">
    <property type="entry name" value="Pre-PUA"/>
    <property type="match status" value="1"/>
</dbReference>
<evidence type="ECO:0000313" key="7">
    <source>
        <dbReference type="EMBL" id="RHY81630.1"/>
    </source>
</evidence>
<comment type="subcellular location">
    <subcellularLocation>
        <location evidence="1 3">Cytoplasm</location>
    </subcellularLocation>
</comment>